<dbReference type="Gene3D" id="3.30.70.1730">
    <property type="match status" value="1"/>
</dbReference>
<dbReference type="GO" id="GO:0015934">
    <property type="term" value="C:large ribosomal subunit"/>
    <property type="evidence" value="ECO:0007669"/>
    <property type="project" value="InterPro"/>
</dbReference>
<keyword evidence="2 5" id="KW-0689">Ribosomal protein</keyword>
<dbReference type="EMBL" id="MHOH01000012">
    <property type="protein sequence ID" value="OGZ60817.1"/>
    <property type="molecule type" value="Genomic_DNA"/>
</dbReference>
<organism evidence="6 7">
    <name type="scientific">Candidatus Spechtbacteria bacterium RIFCSPLOWO2_01_FULL_43_12</name>
    <dbReference type="NCBI Taxonomy" id="1802162"/>
    <lineage>
        <taxon>Bacteria</taxon>
        <taxon>Candidatus Spechtiibacteriota</taxon>
    </lineage>
</organism>
<evidence type="ECO:0000256" key="3">
    <source>
        <dbReference type="ARBA" id="ARBA00023274"/>
    </source>
</evidence>
<dbReference type="InterPro" id="IPR043141">
    <property type="entry name" value="Ribosomal_uL10-like_sf"/>
</dbReference>
<comment type="similarity">
    <text evidence="1 5">Belongs to the universal ribosomal protein uL10 family.</text>
</comment>
<dbReference type="AlphaFoldDB" id="A0A1G2HEA2"/>
<dbReference type="PANTHER" id="PTHR11560">
    <property type="entry name" value="39S RIBOSOMAL PROTEIN L10, MITOCHONDRIAL"/>
    <property type="match status" value="1"/>
</dbReference>
<dbReference type="GO" id="GO:0070180">
    <property type="term" value="F:large ribosomal subunit rRNA binding"/>
    <property type="evidence" value="ECO:0007669"/>
    <property type="project" value="UniProtKB-UniRule"/>
</dbReference>
<dbReference type="NCBIfam" id="NF000955">
    <property type="entry name" value="PRK00099.1-1"/>
    <property type="match status" value="1"/>
</dbReference>
<protein>
    <recommendedName>
        <fullName evidence="4 5">Large ribosomal subunit protein uL10</fullName>
    </recommendedName>
</protein>
<evidence type="ECO:0000256" key="5">
    <source>
        <dbReference type="HAMAP-Rule" id="MF_00362"/>
    </source>
</evidence>
<dbReference type="SUPFAM" id="SSF160369">
    <property type="entry name" value="Ribosomal protein L10-like"/>
    <property type="match status" value="1"/>
</dbReference>
<name>A0A1G2HEA2_9BACT</name>
<dbReference type="InterPro" id="IPR001790">
    <property type="entry name" value="Ribosomal_uL10"/>
</dbReference>
<sequence>MTRQKKEEVIRELKDLFEREEVVIFTDFKGMDVNSMSDLKSKIRQSGGIFKVAKKTLIEKALGQEKPEGLDPLNMEGQIALAFGFEDAVSTAKAVYDTQKETDKPSIIAGLMGRVVLSAEDIRQLALLPTREELLAKVVGSINAPISGFVNVLHANLKGIVYVLNAIKEQKS</sequence>
<dbReference type="InterPro" id="IPR002363">
    <property type="entry name" value="Ribosomal_uL10_CS_bac"/>
</dbReference>
<evidence type="ECO:0000313" key="6">
    <source>
        <dbReference type="EMBL" id="OGZ60817.1"/>
    </source>
</evidence>
<dbReference type="InterPro" id="IPR022973">
    <property type="entry name" value="Ribosomal_uL10_bac"/>
</dbReference>
<keyword evidence="5" id="KW-0699">rRNA-binding</keyword>
<evidence type="ECO:0000256" key="1">
    <source>
        <dbReference type="ARBA" id="ARBA00008889"/>
    </source>
</evidence>
<dbReference type="Pfam" id="PF00466">
    <property type="entry name" value="Ribosomal_L10"/>
    <property type="match status" value="1"/>
</dbReference>
<accession>A0A1G2HEA2</accession>
<dbReference type="Gene3D" id="6.10.250.290">
    <property type="match status" value="1"/>
</dbReference>
<dbReference type="GO" id="GO:0006412">
    <property type="term" value="P:translation"/>
    <property type="evidence" value="ECO:0007669"/>
    <property type="project" value="UniProtKB-UniRule"/>
</dbReference>
<evidence type="ECO:0000256" key="4">
    <source>
        <dbReference type="ARBA" id="ARBA00035202"/>
    </source>
</evidence>
<gene>
    <name evidence="5" type="primary">rplJ</name>
    <name evidence="6" type="ORF">A2919_01350</name>
</gene>
<evidence type="ECO:0000313" key="7">
    <source>
        <dbReference type="Proteomes" id="UP000178835"/>
    </source>
</evidence>
<comment type="function">
    <text evidence="5">Forms part of the ribosomal stalk, playing a central role in the interaction of the ribosome with GTP-bound translation factors.</text>
</comment>
<dbReference type="PROSITE" id="PS01109">
    <property type="entry name" value="RIBOSOMAL_L10"/>
    <property type="match status" value="1"/>
</dbReference>
<comment type="caution">
    <text evidence="6">The sequence shown here is derived from an EMBL/GenBank/DDBJ whole genome shotgun (WGS) entry which is preliminary data.</text>
</comment>
<keyword evidence="3 5" id="KW-0687">Ribonucleoprotein</keyword>
<dbReference type="Proteomes" id="UP000178835">
    <property type="component" value="Unassembled WGS sequence"/>
</dbReference>
<dbReference type="GO" id="GO:0003735">
    <property type="term" value="F:structural constituent of ribosome"/>
    <property type="evidence" value="ECO:0007669"/>
    <property type="project" value="InterPro"/>
</dbReference>
<reference evidence="6 7" key="1">
    <citation type="journal article" date="2016" name="Nat. Commun.">
        <title>Thousands of microbial genomes shed light on interconnected biogeochemical processes in an aquifer system.</title>
        <authorList>
            <person name="Anantharaman K."/>
            <person name="Brown C.T."/>
            <person name="Hug L.A."/>
            <person name="Sharon I."/>
            <person name="Castelle C.J."/>
            <person name="Probst A.J."/>
            <person name="Thomas B.C."/>
            <person name="Singh A."/>
            <person name="Wilkins M.J."/>
            <person name="Karaoz U."/>
            <person name="Brodie E.L."/>
            <person name="Williams K.H."/>
            <person name="Hubbard S.S."/>
            <person name="Banfield J.F."/>
        </authorList>
    </citation>
    <scope>NUCLEOTIDE SEQUENCE [LARGE SCALE GENOMIC DNA]</scope>
</reference>
<dbReference type="InterPro" id="IPR047865">
    <property type="entry name" value="Ribosomal_uL10_bac_type"/>
</dbReference>
<dbReference type="CDD" id="cd05797">
    <property type="entry name" value="Ribosomal_L10"/>
    <property type="match status" value="1"/>
</dbReference>
<comment type="subunit">
    <text evidence="5">Part of the ribosomal stalk of the 50S ribosomal subunit. The N-terminus interacts with L11 and the large rRNA to form the base of the stalk. The C-terminus forms an elongated spine to which L12 dimers bind in a sequential fashion forming a multimeric L10(L12)X complex.</text>
</comment>
<keyword evidence="5" id="KW-0694">RNA-binding</keyword>
<evidence type="ECO:0000256" key="2">
    <source>
        <dbReference type="ARBA" id="ARBA00022980"/>
    </source>
</evidence>
<proteinExistence type="inferred from homology"/>
<dbReference type="HAMAP" id="MF_00362">
    <property type="entry name" value="Ribosomal_uL10"/>
    <property type="match status" value="1"/>
</dbReference>